<keyword evidence="3" id="KW-1185">Reference proteome</keyword>
<dbReference type="KEGG" id="tact:SG35_028255"/>
<organism evidence="2 3">
    <name type="scientific">Thalassomonas actiniarum</name>
    <dbReference type="NCBI Taxonomy" id="485447"/>
    <lineage>
        <taxon>Bacteria</taxon>
        <taxon>Pseudomonadati</taxon>
        <taxon>Pseudomonadota</taxon>
        <taxon>Gammaproteobacteria</taxon>
        <taxon>Alteromonadales</taxon>
        <taxon>Colwelliaceae</taxon>
        <taxon>Thalassomonas</taxon>
    </lineage>
</organism>
<keyword evidence="1" id="KW-0812">Transmembrane</keyword>
<evidence type="ECO:0000313" key="3">
    <source>
        <dbReference type="Proteomes" id="UP000032568"/>
    </source>
</evidence>
<evidence type="ECO:0000313" key="2">
    <source>
        <dbReference type="EMBL" id="WDD99064.1"/>
    </source>
</evidence>
<evidence type="ECO:0000256" key="1">
    <source>
        <dbReference type="SAM" id="Phobius"/>
    </source>
</evidence>
<name>A0AAE9YPU5_9GAMM</name>
<reference evidence="2 3" key="2">
    <citation type="journal article" date="2022" name="Mar. Drugs">
        <title>Bioassay-Guided Fractionation Leads to the Detection of Cholic Acid Generated by the Rare Thalassomonas sp.</title>
        <authorList>
            <person name="Pheiffer F."/>
            <person name="Schneider Y.K."/>
            <person name="Hansen E.H."/>
            <person name="Andersen J.H."/>
            <person name="Isaksson J."/>
            <person name="Busche T."/>
            <person name="R C."/>
            <person name="Kalinowski J."/>
            <person name="Zyl L.V."/>
            <person name="Trindade M."/>
        </authorList>
    </citation>
    <scope>NUCLEOTIDE SEQUENCE [LARGE SCALE GENOMIC DNA]</scope>
    <source>
        <strain evidence="2 3">A5K-106</strain>
    </source>
</reference>
<dbReference type="AlphaFoldDB" id="A0AAE9YPU5"/>
<dbReference type="RefSeq" id="WP_152646713.1">
    <property type="nucleotide sequence ID" value="NZ_CP059735.1"/>
</dbReference>
<dbReference type="EMBL" id="CP059735">
    <property type="protein sequence ID" value="WDD99064.1"/>
    <property type="molecule type" value="Genomic_DNA"/>
</dbReference>
<keyword evidence="1" id="KW-0472">Membrane</keyword>
<sequence length="66" mass="7317">MISIKSVHHGVIIGASLPVFAIVKRATLILKGFKMTSSSAQKKAIEICFPDFFYDASASINWNRLF</sequence>
<gene>
    <name evidence="2" type="ORF">SG35_028255</name>
</gene>
<protein>
    <submittedName>
        <fullName evidence="2">Uncharacterized protein</fullName>
    </submittedName>
</protein>
<proteinExistence type="predicted"/>
<dbReference type="Proteomes" id="UP000032568">
    <property type="component" value="Chromosome"/>
</dbReference>
<reference evidence="2 3" key="1">
    <citation type="journal article" date="2015" name="Genome Announc.">
        <title>Draft Genome Sequences of Marine Isolates of Thalassomonas viridans and Thalassomonas actiniarum.</title>
        <authorList>
            <person name="Olonade I."/>
            <person name="van Zyl L.J."/>
            <person name="Trindade M."/>
        </authorList>
    </citation>
    <scope>NUCLEOTIDE SEQUENCE [LARGE SCALE GENOMIC DNA]</scope>
    <source>
        <strain evidence="2 3">A5K-106</strain>
    </source>
</reference>
<keyword evidence="1" id="KW-1133">Transmembrane helix</keyword>
<feature type="transmembrane region" description="Helical" evidence="1">
    <location>
        <begin position="6"/>
        <end position="23"/>
    </location>
</feature>
<accession>A0AAE9YPU5</accession>